<name>A0AAN9KXK4_PHACN</name>
<organism evidence="1 2">
    <name type="scientific">Phaseolus coccineus</name>
    <name type="common">Scarlet runner bean</name>
    <name type="synonym">Phaseolus multiflorus</name>
    <dbReference type="NCBI Taxonomy" id="3886"/>
    <lineage>
        <taxon>Eukaryota</taxon>
        <taxon>Viridiplantae</taxon>
        <taxon>Streptophyta</taxon>
        <taxon>Embryophyta</taxon>
        <taxon>Tracheophyta</taxon>
        <taxon>Spermatophyta</taxon>
        <taxon>Magnoliopsida</taxon>
        <taxon>eudicotyledons</taxon>
        <taxon>Gunneridae</taxon>
        <taxon>Pentapetalae</taxon>
        <taxon>rosids</taxon>
        <taxon>fabids</taxon>
        <taxon>Fabales</taxon>
        <taxon>Fabaceae</taxon>
        <taxon>Papilionoideae</taxon>
        <taxon>50 kb inversion clade</taxon>
        <taxon>NPAAA clade</taxon>
        <taxon>indigoferoid/millettioid clade</taxon>
        <taxon>Phaseoleae</taxon>
        <taxon>Phaseolus</taxon>
    </lineage>
</organism>
<proteinExistence type="predicted"/>
<keyword evidence="2" id="KW-1185">Reference proteome</keyword>
<comment type="caution">
    <text evidence="1">The sequence shown here is derived from an EMBL/GenBank/DDBJ whole genome shotgun (WGS) entry which is preliminary data.</text>
</comment>
<gene>
    <name evidence="1" type="ORF">VNO80_34416</name>
</gene>
<dbReference type="EMBL" id="JAYMYR010000131">
    <property type="protein sequence ID" value="KAK7325497.1"/>
    <property type="molecule type" value="Genomic_DNA"/>
</dbReference>
<reference evidence="1 2" key="1">
    <citation type="submission" date="2024-01" db="EMBL/GenBank/DDBJ databases">
        <title>The genomes of 5 underutilized Papilionoideae crops provide insights into root nodulation and disease resistanc.</title>
        <authorList>
            <person name="Jiang F."/>
        </authorList>
    </citation>
    <scope>NUCLEOTIDE SEQUENCE [LARGE SCALE GENOMIC DNA]</scope>
    <source>
        <strain evidence="1">JINMINGXINNONG_FW02</strain>
        <tissue evidence="1">Leaves</tissue>
    </source>
</reference>
<sequence>MLESLWLGAMHPPSRCALLCGESKSQRPSAWLIHQLGLVSPMVGRVPAADLWHALWASVCGLFQSLVSTKIGGMASHRSREGGHHVWLVTGPGVLSCTTWEGLYFRSLVAATRGKARSHCVGSPSTIFAS</sequence>
<dbReference type="Proteomes" id="UP001374584">
    <property type="component" value="Unassembled WGS sequence"/>
</dbReference>
<evidence type="ECO:0000313" key="1">
    <source>
        <dbReference type="EMBL" id="KAK7325497.1"/>
    </source>
</evidence>
<accession>A0AAN9KXK4</accession>
<protein>
    <submittedName>
        <fullName evidence="1">Uncharacterized protein</fullName>
    </submittedName>
</protein>
<evidence type="ECO:0000313" key="2">
    <source>
        <dbReference type="Proteomes" id="UP001374584"/>
    </source>
</evidence>
<dbReference type="AlphaFoldDB" id="A0AAN9KXK4"/>